<name>A0A3P3E507_9BURK</name>
<dbReference type="AlphaFoldDB" id="A0A3P3E507"/>
<evidence type="ECO:0000313" key="1">
    <source>
        <dbReference type="EMBL" id="RRH81429.1"/>
    </source>
</evidence>
<sequence length="70" mass="7949">MDTLNASGGGYELRFHPLFANHRAFAFPCDAVGHVDMDSLSEPMFNNYLYARAMMGLELSWPEVRLSRSH</sequence>
<evidence type="ECO:0000313" key="2">
    <source>
        <dbReference type="Proteomes" id="UP000271590"/>
    </source>
</evidence>
<accession>A0A3P3E507</accession>
<dbReference type="EMBL" id="RQXU01000030">
    <property type="protein sequence ID" value="RRH81429.1"/>
    <property type="molecule type" value="Genomic_DNA"/>
</dbReference>
<proteinExistence type="predicted"/>
<dbReference type="Proteomes" id="UP000271590">
    <property type="component" value="Unassembled WGS sequence"/>
</dbReference>
<reference evidence="1 2" key="1">
    <citation type="submission" date="2018-11" db="EMBL/GenBank/DDBJ databases">
        <title>The genome of Variovorax sp T529.</title>
        <authorList>
            <person name="Gao J."/>
        </authorList>
    </citation>
    <scope>NUCLEOTIDE SEQUENCE [LARGE SCALE GENOMIC DNA]</scope>
    <source>
        <strain evidence="1 2">T529</strain>
    </source>
</reference>
<organism evidence="1 2">
    <name type="scientific">Variovorax beijingensis</name>
    <dbReference type="NCBI Taxonomy" id="2496117"/>
    <lineage>
        <taxon>Bacteria</taxon>
        <taxon>Pseudomonadati</taxon>
        <taxon>Pseudomonadota</taxon>
        <taxon>Betaproteobacteria</taxon>
        <taxon>Burkholderiales</taxon>
        <taxon>Comamonadaceae</taxon>
        <taxon>Variovorax</taxon>
    </lineage>
</organism>
<dbReference type="RefSeq" id="WP_124961713.1">
    <property type="nucleotide sequence ID" value="NZ_RQXU01000030.1"/>
</dbReference>
<comment type="caution">
    <text evidence="1">The sequence shown here is derived from an EMBL/GenBank/DDBJ whole genome shotgun (WGS) entry which is preliminary data.</text>
</comment>
<protein>
    <submittedName>
        <fullName evidence="1">Uncharacterized protein</fullName>
    </submittedName>
</protein>
<gene>
    <name evidence="1" type="ORF">EH244_28810</name>
</gene>